<name>A0A7W6K034_9HYPH</name>
<proteinExistence type="inferred from homology"/>
<dbReference type="EC" id="4.6.1.19" evidence="4"/>
<dbReference type="Gene3D" id="3.90.730.10">
    <property type="entry name" value="Ribonuclease T2-like"/>
    <property type="match status" value="1"/>
</dbReference>
<accession>A0A7W6K034</accession>
<dbReference type="PANTHER" id="PTHR11240">
    <property type="entry name" value="RIBONUCLEASE T2"/>
    <property type="match status" value="1"/>
</dbReference>
<keyword evidence="4" id="KW-0456">Lyase</keyword>
<dbReference type="AlphaFoldDB" id="A0A7W6K034"/>
<feature type="region of interest" description="Disordered" evidence="3">
    <location>
        <begin position="28"/>
        <end position="59"/>
    </location>
</feature>
<dbReference type="GO" id="GO:0006401">
    <property type="term" value="P:RNA catabolic process"/>
    <property type="evidence" value="ECO:0007669"/>
    <property type="project" value="UniProtKB-ARBA"/>
</dbReference>
<dbReference type="EMBL" id="JACIDU010000004">
    <property type="protein sequence ID" value="MBB4102715.1"/>
    <property type="molecule type" value="Genomic_DNA"/>
</dbReference>
<dbReference type="Pfam" id="PF00445">
    <property type="entry name" value="Ribonuclease_T2"/>
    <property type="match status" value="1"/>
</dbReference>
<protein>
    <submittedName>
        <fullName evidence="4">Ribonuclease T2</fullName>
        <ecNumber evidence="4">4.6.1.19</ecNumber>
    </submittedName>
</protein>
<reference evidence="4 5" key="1">
    <citation type="submission" date="2020-08" db="EMBL/GenBank/DDBJ databases">
        <title>Genomic Encyclopedia of Type Strains, Phase IV (KMG-IV): sequencing the most valuable type-strain genomes for metagenomic binning, comparative biology and taxonomic classification.</title>
        <authorList>
            <person name="Goeker M."/>
        </authorList>
    </citation>
    <scope>NUCLEOTIDE SEQUENCE [LARGE SCALE GENOMIC DNA]</scope>
    <source>
        <strain evidence="4 5">DSM 26385</strain>
    </source>
</reference>
<dbReference type="InterPro" id="IPR018188">
    <property type="entry name" value="RNase_T2_His_AS_1"/>
</dbReference>
<evidence type="ECO:0000256" key="1">
    <source>
        <dbReference type="ARBA" id="ARBA00007469"/>
    </source>
</evidence>
<dbReference type="InterPro" id="IPR039378">
    <property type="entry name" value="RNase_T2_prok"/>
</dbReference>
<dbReference type="GO" id="GO:0003723">
    <property type="term" value="F:RNA binding"/>
    <property type="evidence" value="ECO:0007669"/>
    <property type="project" value="InterPro"/>
</dbReference>
<dbReference type="CDD" id="cd01062">
    <property type="entry name" value="RNase_T2_prok"/>
    <property type="match status" value="1"/>
</dbReference>
<dbReference type="SUPFAM" id="SSF55895">
    <property type="entry name" value="Ribonuclease Rh-like"/>
    <property type="match status" value="1"/>
</dbReference>
<evidence type="ECO:0000256" key="3">
    <source>
        <dbReference type="SAM" id="MobiDB-lite"/>
    </source>
</evidence>
<keyword evidence="5" id="KW-1185">Reference proteome</keyword>
<dbReference type="InterPro" id="IPR001568">
    <property type="entry name" value="RNase_T2-like"/>
</dbReference>
<dbReference type="GO" id="GO:0033897">
    <property type="term" value="F:ribonuclease T2 activity"/>
    <property type="evidence" value="ECO:0007669"/>
    <property type="project" value="UniProtKB-EC"/>
</dbReference>
<evidence type="ECO:0000313" key="4">
    <source>
        <dbReference type="EMBL" id="MBB4102715.1"/>
    </source>
</evidence>
<dbReference type="PANTHER" id="PTHR11240:SF22">
    <property type="entry name" value="RIBONUCLEASE T2"/>
    <property type="match status" value="1"/>
</dbReference>
<evidence type="ECO:0000256" key="2">
    <source>
        <dbReference type="RuleBase" id="RU004328"/>
    </source>
</evidence>
<comment type="similarity">
    <text evidence="1 2">Belongs to the RNase T2 family.</text>
</comment>
<dbReference type="Proteomes" id="UP000584824">
    <property type="component" value="Unassembled WGS sequence"/>
</dbReference>
<feature type="compositionally biased region" description="Low complexity" evidence="3">
    <location>
        <begin position="41"/>
        <end position="57"/>
    </location>
</feature>
<dbReference type="RefSeq" id="WP_237358807.1">
    <property type="nucleotide sequence ID" value="NZ_JACIDU010000004.1"/>
</dbReference>
<comment type="caution">
    <text evidence="4">The sequence shown here is derived from an EMBL/GenBank/DDBJ whole genome shotgun (WGS) entry which is preliminary data.</text>
</comment>
<sequence length="252" mass="27320">MPVTLRKSLPLLILAALAFGIYLQDRGKPDRDAPPATPIGTAQTTPQSSAPAAPKPSNAVPRGTGFDFYVLSLSWSPTFCQSGQARDGDPQCVKDTPRGFVVHGLWPQNESGYPQFCQSSEPERVPSAIGRDLAAFMPSMGLIGHQWRKHGTCSGLSQTDYFAVLAAAWNRVAMPKAYADGRRMQNDSPKDIEDAFIAANPGLSPAGIAVTCDGRRLDEVRICMTRDLQFRTCGEVDRQACRIDNITIPAAR</sequence>
<evidence type="ECO:0000313" key="5">
    <source>
        <dbReference type="Proteomes" id="UP000584824"/>
    </source>
</evidence>
<dbReference type="InterPro" id="IPR036430">
    <property type="entry name" value="RNase_T2-like_sf"/>
</dbReference>
<organism evidence="4 5">
    <name type="scientific">Allorhizobium borbori</name>
    <dbReference type="NCBI Taxonomy" id="485907"/>
    <lineage>
        <taxon>Bacteria</taxon>
        <taxon>Pseudomonadati</taxon>
        <taxon>Pseudomonadota</taxon>
        <taxon>Alphaproteobacteria</taxon>
        <taxon>Hyphomicrobiales</taxon>
        <taxon>Rhizobiaceae</taxon>
        <taxon>Rhizobium/Agrobacterium group</taxon>
        <taxon>Allorhizobium</taxon>
    </lineage>
</organism>
<dbReference type="PROSITE" id="PS00530">
    <property type="entry name" value="RNASE_T2_1"/>
    <property type="match status" value="1"/>
</dbReference>
<gene>
    <name evidence="4" type="ORF">GGQ66_001258</name>
</gene>